<dbReference type="AlphaFoldDB" id="A0ABD1GRT5"/>
<evidence type="ECO:0000313" key="2">
    <source>
        <dbReference type="Proteomes" id="UP001567538"/>
    </source>
</evidence>
<gene>
    <name evidence="1" type="ORF">AAHA92_22517</name>
</gene>
<protein>
    <submittedName>
        <fullName evidence="1">Uncharacterized protein</fullName>
    </submittedName>
</protein>
<reference evidence="1 2" key="1">
    <citation type="submission" date="2024-06" db="EMBL/GenBank/DDBJ databases">
        <title>A chromosome level genome sequence of Diviner's sage (Salvia divinorum).</title>
        <authorList>
            <person name="Ford S.A."/>
            <person name="Ro D.-K."/>
            <person name="Ness R.W."/>
            <person name="Phillips M.A."/>
        </authorList>
    </citation>
    <scope>NUCLEOTIDE SEQUENCE [LARGE SCALE GENOMIC DNA]</scope>
    <source>
        <strain evidence="1">SAF-2024a</strain>
        <tissue evidence="1">Leaf</tissue>
    </source>
</reference>
<dbReference type="Proteomes" id="UP001567538">
    <property type="component" value="Unassembled WGS sequence"/>
</dbReference>
<evidence type="ECO:0000313" key="1">
    <source>
        <dbReference type="EMBL" id="KAL1545838.1"/>
    </source>
</evidence>
<keyword evidence="2" id="KW-1185">Reference proteome</keyword>
<name>A0ABD1GRT5_SALDI</name>
<organism evidence="1 2">
    <name type="scientific">Salvia divinorum</name>
    <name type="common">Maria pastora</name>
    <name type="synonym">Diviner's sage</name>
    <dbReference type="NCBI Taxonomy" id="28513"/>
    <lineage>
        <taxon>Eukaryota</taxon>
        <taxon>Viridiplantae</taxon>
        <taxon>Streptophyta</taxon>
        <taxon>Embryophyta</taxon>
        <taxon>Tracheophyta</taxon>
        <taxon>Spermatophyta</taxon>
        <taxon>Magnoliopsida</taxon>
        <taxon>eudicotyledons</taxon>
        <taxon>Gunneridae</taxon>
        <taxon>Pentapetalae</taxon>
        <taxon>asterids</taxon>
        <taxon>lamiids</taxon>
        <taxon>Lamiales</taxon>
        <taxon>Lamiaceae</taxon>
        <taxon>Nepetoideae</taxon>
        <taxon>Mentheae</taxon>
        <taxon>Salviinae</taxon>
        <taxon>Salvia</taxon>
        <taxon>Salvia subgen. Calosphace</taxon>
    </lineage>
</organism>
<comment type="caution">
    <text evidence="1">The sequence shown here is derived from an EMBL/GenBank/DDBJ whole genome shotgun (WGS) entry which is preliminary data.</text>
</comment>
<sequence>MCGESPGQHPHEARGGVERWACWAGDVCAGRAGDDARAPREAVMLPKMRGNLDTPPRTKWRYRAADMDDV</sequence>
<accession>A0ABD1GRT5</accession>
<dbReference type="EMBL" id="JBEAFC010000008">
    <property type="protein sequence ID" value="KAL1545838.1"/>
    <property type="molecule type" value="Genomic_DNA"/>
</dbReference>
<proteinExistence type="predicted"/>